<comment type="caution">
    <text evidence="2">The sequence shown here is derived from an EMBL/GenBank/DDBJ whole genome shotgun (WGS) entry which is preliminary data.</text>
</comment>
<evidence type="ECO:0008006" key="4">
    <source>
        <dbReference type="Google" id="ProtNLM"/>
    </source>
</evidence>
<dbReference type="Proteomes" id="UP001501578">
    <property type="component" value="Unassembled WGS sequence"/>
</dbReference>
<accession>A0ABN1NWE1</accession>
<evidence type="ECO:0000256" key="1">
    <source>
        <dbReference type="SAM" id="SignalP"/>
    </source>
</evidence>
<protein>
    <recommendedName>
        <fullName evidence="4">Lipoprotein</fullName>
    </recommendedName>
</protein>
<sequence length="309" mass="33535">MVPGMLIRAMSSVACALFVLAACGTSTTGGAAPSTPPSASATTENKTSAENKAAAVQAAKADCMKGKGFKYIPYVPPEKKKTAMEVKLESGDYAAMKAHREKYGFGIFSEYIYPGEIGLSVATAEREKNPNSKITDSLSSAQHDQYNKADLACTAKAVKQVLDKDIDRPMDYYNQRASLRDTLVGQEINSDPELLRLANSMADCLKAKGYPVTNTKPSEVKDVGELQVTKELARLGRAQGEKDAKTFAKREGLAPFPMPRLTADQARPHLAQEVKHAMANLDCGKDFYAAYTPKMTDLTVRLDAEYVLF</sequence>
<evidence type="ECO:0000313" key="2">
    <source>
        <dbReference type="EMBL" id="GAA0917381.1"/>
    </source>
</evidence>
<gene>
    <name evidence="2" type="ORF">GCM10009560_13350</name>
</gene>
<organism evidence="2 3">
    <name type="scientific">Nonomuraea longicatena</name>
    <dbReference type="NCBI Taxonomy" id="83682"/>
    <lineage>
        <taxon>Bacteria</taxon>
        <taxon>Bacillati</taxon>
        <taxon>Actinomycetota</taxon>
        <taxon>Actinomycetes</taxon>
        <taxon>Streptosporangiales</taxon>
        <taxon>Streptosporangiaceae</taxon>
        <taxon>Nonomuraea</taxon>
    </lineage>
</organism>
<feature type="signal peptide" evidence="1">
    <location>
        <begin position="1"/>
        <end position="31"/>
    </location>
</feature>
<feature type="chain" id="PRO_5046571923" description="Lipoprotein" evidence="1">
    <location>
        <begin position="32"/>
        <end position="309"/>
    </location>
</feature>
<reference evidence="2 3" key="1">
    <citation type="journal article" date="2019" name="Int. J. Syst. Evol. Microbiol.">
        <title>The Global Catalogue of Microorganisms (GCM) 10K type strain sequencing project: providing services to taxonomists for standard genome sequencing and annotation.</title>
        <authorList>
            <consortium name="The Broad Institute Genomics Platform"/>
            <consortium name="The Broad Institute Genome Sequencing Center for Infectious Disease"/>
            <person name="Wu L."/>
            <person name="Ma J."/>
        </authorList>
    </citation>
    <scope>NUCLEOTIDE SEQUENCE [LARGE SCALE GENOMIC DNA]</scope>
    <source>
        <strain evidence="2 3">JCM 11136</strain>
    </source>
</reference>
<proteinExistence type="predicted"/>
<keyword evidence="3" id="KW-1185">Reference proteome</keyword>
<keyword evidence="1" id="KW-0732">Signal</keyword>
<dbReference type="EMBL" id="BAAAHQ010000004">
    <property type="protein sequence ID" value="GAA0917381.1"/>
    <property type="molecule type" value="Genomic_DNA"/>
</dbReference>
<name>A0ABN1NWE1_9ACTN</name>
<evidence type="ECO:0000313" key="3">
    <source>
        <dbReference type="Proteomes" id="UP001501578"/>
    </source>
</evidence>